<dbReference type="GO" id="GO:0050660">
    <property type="term" value="F:flavin adenine dinucleotide binding"/>
    <property type="evidence" value="ECO:0007669"/>
    <property type="project" value="UniProtKB-UniRule"/>
</dbReference>
<dbReference type="FunFam" id="3.50.50.60:FF:000033">
    <property type="entry name" value="Nitrite reductase [NAD(P)H], large subunit"/>
    <property type="match status" value="1"/>
</dbReference>
<evidence type="ECO:0000256" key="3">
    <source>
        <dbReference type="ARBA" id="ARBA00010429"/>
    </source>
</evidence>
<evidence type="ECO:0000256" key="16">
    <source>
        <dbReference type="PIRSR" id="PIRSR037149-1"/>
    </source>
</evidence>
<protein>
    <submittedName>
        <fullName evidence="22">Nitrite reductase large subunit</fullName>
        <ecNumber evidence="22">1.7.1.15</ecNumber>
    </submittedName>
</protein>
<dbReference type="CDD" id="cd19944">
    <property type="entry name" value="NirB_Fer2_BFD-like_2"/>
    <property type="match status" value="1"/>
</dbReference>
<evidence type="ECO:0000313" key="22">
    <source>
        <dbReference type="EMBL" id="NER16301.1"/>
    </source>
</evidence>
<dbReference type="InterPro" id="IPR006066">
    <property type="entry name" value="NO2/SO3_Rdtase_FeS/sirohaem_BS"/>
</dbReference>
<dbReference type="EMBL" id="JAABOQ010000002">
    <property type="protein sequence ID" value="NER16301.1"/>
    <property type="molecule type" value="Genomic_DNA"/>
</dbReference>
<name>A0A6M0CEW4_9FLAO</name>
<dbReference type="GO" id="GO:0051537">
    <property type="term" value="F:2 iron, 2 sulfur cluster binding"/>
    <property type="evidence" value="ECO:0007669"/>
    <property type="project" value="UniProtKB-KW"/>
</dbReference>
<dbReference type="Gene3D" id="3.50.50.60">
    <property type="entry name" value="FAD/NAD(P)-binding domain"/>
    <property type="match status" value="2"/>
</dbReference>
<dbReference type="InterPro" id="IPR036188">
    <property type="entry name" value="FAD/NAD-bd_sf"/>
</dbReference>
<dbReference type="Pfam" id="PF01077">
    <property type="entry name" value="NIR_SIR"/>
    <property type="match status" value="1"/>
</dbReference>
<evidence type="ECO:0000256" key="7">
    <source>
        <dbReference type="ARBA" id="ARBA00022714"/>
    </source>
</evidence>
<dbReference type="AlphaFoldDB" id="A0A6M0CEW4"/>
<keyword evidence="7" id="KW-0001">2Fe-2S</keyword>
<dbReference type="InterPro" id="IPR036136">
    <property type="entry name" value="Nit/Sulf_reduc_fer-like_dom_sf"/>
</dbReference>
<keyword evidence="10 22" id="KW-0560">Oxidoreductase</keyword>
<dbReference type="PRINTS" id="PR00411">
    <property type="entry name" value="PNDRDTASEI"/>
</dbReference>
<evidence type="ECO:0000256" key="8">
    <source>
        <dbReference type="ARBA" id="ARBA00022723"/>
    </source>
</evidence>
<evidence type="ECO:0000259" key="19">
    <source>
        <dbReference type="Pfam" id="PF04324"/>
    </source>
</evidence>
<dbReference type="PANTHER" id="PTHR43809">
    <property type="entry name" value="NITRITE REDUCTASE (NADH) LARGE SUBUNIT"/>
    <property type="match status" value="1"/>
</dbReference>
<keyword evidence="9 15" id="KW-0274">FAD</keyword>
<dbReference type="InterPro" id="IPR012744">
    <property type="entry name" value="Nitri_red_NirB"/>
</dbReference>
<sequence length="834" mass="91805">MKTIIVVGNGMVGYKFCEKFVAKANSDQFKLIVFGEEPREAYDRVHLSEFFEDGNADRLSLAPRSWYDENDITLCTNERVINIDSTNKTIDTSKGNTVTYDQLVIATGSVPFVPPIRGVEKKGVFVYRTIEDLEETLAYAETIKGGKAAILGGGLLGLEAAKAVMDMGLEANVVEFAPKLMPRQLDTRSSKVLQVKLESMGINIHLSKATNQILGNGKITGMEFGEDDMLDVDMLVISAGIRPRDELGKSTGLAMGTRGGIIVNNKMQTSDPNIFAIGEVALYNEMIYGLVAPGYEMAQVAVDQILEEKETVMASSIDMSTKLKLIGVDVASFGVPFMPTAKGHSIIFENKTQSLYKRINVSHDGKKLLGGILVGDASDYNMLLQLYQNEMPLPENPEALIIGSRGEGEASFGSAMDLPDTAVVCSCEAVTKGAICCSVLEDGNETVKAVAKDTKAGTGCGGCKPMVVDLITESLKTIGKTVKERICEHFDYSRQELFDIVKLREVDNFDELIDLAGSGHGCEVCKPAVAAIFASIYNETANRQNTIQDTNDRYLANIQRNGTYSVVPRVAGGEITPKQLMALGRIAQKYDLYTKITGGQRIDMFGAKLHELPLIWEELIKEGFETGQAYGKSLRTVKSCVGSTWCRYGMDESVSFAVEIEHRYKGIRSPHKFKGGVSGCIRECAEARGKDFGFIAVEGGWNVYVGGNGGANPKHAELLAEKVDKETAIKYVDRFIMFYIKTAQPLQRTAPWLDKLEGGITYLQNIVINDSLGIADELDREMQALVDSYKCEWKEAVETPEIRERYTHFVNSEETDNNIEFVSLRDQKMPKQWA</sequence>
<comment type="cofactor">
    <cofactor evidence="1 15">
        <name>FAD</name>
        <dbReference type="ChEBI" id="CHEBI:57692"/>
    </cofactor>
</comment>
<evidence type="ECO:0000256" key="1">
    <source>
        <dbReference type="ARBA" id="ARBA00001974"/>
    </source>
</evidence>
<evidence type="ECO:0000256" key="5">
    <source>
        <dbReference type="ARBA" id="ARBA00022617"/>
    </source>
</evidence>
<dbReference type="PRINTS" id="PR00397">
    <property type="entry name" value="SIROHAEM"/>
</dbReference>
<dbReference type="Gene3D" id="1.10.10.1100">
    <property type="entry name" value="BFD-like [2Fe-2S]-binding domain"/>
    <property type="match status" value="1"/>
</dbReference>
<proteinExistence type="inferred from homology"/>
<dbReference type="EC" id="1.7.1.15" evidence="22"/>
<dbReference type="InterPro" id="IPR016156">
    <property type="entry name" value="FAD/NAD-linked_Rdtase_dimer_sf"/>
</dbReference>
<dbReference type="Proteomes" id="UP000474296">
    <property type="component" value="Unassembled WGS sequence"/>
</dbReference>
<comment type="cofactor">
    <cofactor evidence="16">
        <name>siroheme</name>
        <dbReference type="ChEBI" id="CHEBI:60052"/>
    </cofactor>
    <text evidence="16">Binds 1 siroheme per subunit.</text>
</comment>
<keyword evidence="6 15" id="KW-0285">Flavoprotein</keyword>
<dbReference type="UniPathway" id="UPA00653"/>
<feature type="binding site" evidence="16">
    <location>
        <position position="684"/>
    </location>
    <ligand>
        <name>[4Fe-4S] cluster</name>
        <dbReference type="ChEBI" id="CHEBI:49883"/>
    </ligand>
</feature>
<dbReference type="InterPro" id="IPR006067">
    <property type="entry name" value="NO2/SO3_Rdtase_4Fe4S_dom"/>
</dbReference>
<dbReference type="Pfam" id="PF18267">
    <property type="entry name" value="Rubredoxin_C"/>
    <property type="match status" value="1"/>
</dbReference>
<dbReference type="SUPFAM" id="SSF55124">
    <property type="entry name" value="Nitrite/Sulfite reductase N-terminal domain-like"/>
    <property type="match status" value="1"/>
</dbReference>
<dbReference type="Pfam" id="PF04324">
    <property type="entry name" value="Fer2_BFD"/>
    <property type="match status" value="1"/>
</dbReference>
<dbReference type="FunFam" id="3.30.413.10:FF:000007">
    <property type="entry name" value="Nitrite reductase [NAD(P)H] large subunit"/>
    <property type="match status" value="1"/>
</dbReference>
<dbReference type="GO" id="GO:0051539">
    <property type="term" value="F:4 iron, 4 sulfur cluster binding"/>
    <property type="evidence" value="ECO:0007669"/>
    <property type="project" value="UniProtKB-KW"/>
</dbReference>
<keyword evidence="5 16" id="KW-0349">Heme</keyword>
<feature type="binding site" evidence="16">
    <location>
        <position position="646"/>
    </location>
    <ligand>
        <name>[4Fe-4S] cluster</name>
        <dbReference type="ChEBI" id="CHEBI:49883"/>
    </ligand>
</feature>
<evidence type="ECO:0000256" key="11">
    <source>
        <dbReference type="ARBA" id="ARBA00023004"/>
    </source>
</evidence>
<comment type="pathway">
    <text evidence="2">Nitrogen metabolism; nitrate reduction (assimilation).</text>
</comment>
<keyword evidence="11 16" id="KW-0408">Iron</keyword>
<evidence type="ECO:0000256" key="2">
    <source>
        <dbReference type="ARBA" id="ARBA00005096"/>
    </source>
</evidence>
<comment type="cofactor">
    <cofactor evidence="16">
        <name>[4Fe-4S] cluster</name>
        <dbReference type="ChEBI" id="CHEBI:49883"/>
    </cofactor>
    <text evidence="16">Binds 1 [4Fe-4S] cluster per subunit.</text>
</comment>
<comment type="caution">
    <text evidence="22">The sequence shown here is derived from an EMBL/GenBank/DDBJ whole genome shotgun (WGS) entry which is preliminary data.</text>
</comment>
<dbReference type="Gene3D" id="3.30.390.30">
    <property type="match status" value="1"/>
</dbReference>
<accession>A0A6M0CEW4</accession>
<dbReference type="InterPro" id="IPR052034">
    <property type="entry name" value="NasD-like"/>
</dbReference>
<dbReference type="InterPro" id="IPR023753">
    <property type="entry name" value="FAD/NAD-binding_dom"/>
</dbReference>
<evidence type="ECO:0000256" key="14">
    <source>
        <dbReference type="ARBA" id="ARBA00034078"/>
    </source>
</evidence>
<evidence type="ECO:0000256" key="10">
    <source>
        <dbReference type="ARBA" id="ARBA00023002"/>
    </source>
</evidence>
<reference evidence="22 23" key="1">
    <citation type="submission" date="2020-01" db="EMBL/GenBank/DDBJ databases">
        <title>Spongiivirga citrea KCTC 32990T.</title>
        <authorList>
            <person name="Wang G."/>
        </authorList>
    </citation>
    <scope>NUCLEOTIDE SEQUENCE [LARGE SCALE GENOMIC DNA]</scope>
    <source>
        <strain evidence="22 23">KCTC 32990</strain>
    </source>
</reference>
<dbReference type="InterPro" id="IPR041854">
    <property type="entry name" value="BFD-like_2Fe2S-bd_dom_sf"/>
</dbReference>
<keyword evidence="4 16" id="KW-0004">4Fe-4S</keyword>
<dbReference type="SUPFAM" id="SSF51905">
    <property type="entry name" value="FAD/NAD(P)-binding domain"/>
    <property type="match status" value="2"/>
</dbReference>
<dbReference type="InterPro" id="IPR017121">
    <property type="entry name" value="Nitrite_Rdtase_lsu"/>
</dbReference>
<dbReference type="GO" id="GO:0106316">
    <property type="term" value="F:nitrite reductase (NADH) activity"/>
    <property type="evidence" value="ECO:0007669"/>
    <property type="project" value="UniProtKB-EC"/>
</dbReference>
<feature type="binding site" evidence="16">
    <location>
        <position position="680"/>
    </location>
    <ligand>
        <name>[4Fe-4S] cluster</name>
        <dbReference type="ChEBI" id="CHEBI:49883"/>
    </ligand>
</feature>
<keyword evidence="8 16" id="KW-0479">Metal-binding</keyword>
<feature type="binding site" evidence="16">
    <location>
        <position position="640"/>
    </location>
    <ligand>
        <name>[4Fe-4S] cluster</name>
        <dbReference type="ChEBI" id="CHEBI:49883"/>
    </ligand>
</feature>
<dbReference type="PIRSF" id="PIRSF037149">
    <property type="entry name" value="NirB"/>
    <property type="match status" value="1"/>
</dbReference>
<evidence type="ECO:0000256" key="13">
    <source>
        <dbReference type="ARBA" id="ARBA00023063"/>
    </source>
</evidence>
<evidence type="ECO:0000256" key="15">
    <source>
        <dbReference type="PIRNR" id="PIRNR037149"/>
    </source>
</evidence>
<keyword evidence="12 16" id="KW-0411">Iron-sulfur</keyword>
<feature type="domain" description="FAD/NAD(P)-binding" evidence="20">
    <location>
        <begin position="3"/>
        <end position="304"/>
    </location>
</feature>
<dbReference type="InterPro" id="IPR041575">
    <property type="entry name" value="Rubredoxin_C"/>
</dbReference>
<dbReference type="PANTHER" id="PTHR43809:SF1">
    <property type="entry name" value="NITRITE REDUCTASE (NADH) LARGE SUBUNIT"/>
    <property type="match status" value="1"/>
</dbReference>
<feature type="domain" description="NADH-rubredoxin oxidoreductase C-terminal" evidence="21">
    <location>
        <begin position="320"/>
        <end position="389"/>
    </location>
</feature>
<dbReference type="InterPro" id="IPR005117">
    <property type="entry name" value="NiRdtase/SiRdtase_haem-b_fer"/>
</dbReference>
<evidence type="ECO:0000256" key="12">
    <source>
        <dbReference type="ARBA" id="ARBA00023014"/>
    </source>
</evidence>
<dbReference type="Pfam" id="PF03460">
    <property type="entry name" value="NIR_SIR_ferr"/>
    <property type="match status" value="1"/>
</dbReference>
<dbReference type="SUPFAM" id="SSF56014">
    <property type="entry name" value="Nitrite and sulphite reductase 4Fe-4S domain-like"/>
    <property type="match status" value="1"/>
</dbReference>
<evidence type="ECO:0000259" key="18">
    <source>
        <dbReference type="Pfam" id="PF03460"/>
    </source>
</evidence>
<dbReference type="GO" id="GO:0046872">
    <property type="term" value="F:metal ion binding"/>
    <property type="evidence" value="ECO:0007669"/>
    <property type="project" value="UniProtKB-KW"/>
</dbReference>
<dbReference type="InterPro" id="IPR007419">
    <property type="entry name" value="BFD-like_2Fe2S-bd_dom"/>
</dbReference>
<dbReference type="GO" id="GO:0020037">
    <property type="term" value="F:heme binding"/>
    <property type="evidence" value="ECO:0007669"/>
    <property type="project" value="InterPro"/>
</dbReference>
<dbReference type="PROSITE" id="PS00365">
    <property type="entry name" value="NIR_SIR"/>
    <property type="match status" value="1"/>
</dbReference>
<dbReference type="NCBIfam" id="TIGR02374">
    <property type="entry name" value="nitri_red_nirB"/>
    <property type="match status" value="1"/>
</dbReference>
<feature type="binding site" description="axial binding residue" evidence="16">
    <location>
        <position position="684"/>
    </location>
    <ligand>
        <name>siroheme</name>
        <dbReference type="ChEBI" id="CHEBI:60052"/>
    </ligand>
    <ligandPart>
        <name>Fe</name>
        <dbReference type="ChEBI" id="CHEBI:18248"/>
    </ligandPart>
</feature>
<dbReference type="RefSeq" id="WP_164029577.1">
    <property type="nucleotide sequence ID" value="NZ_JAABOQ010000002.1"/>
</dbReference>
<dbReference type="GO" id="GO:0042128">
    <property type="term" value="P:nitrate assimilation"/>
    <property type="evidence" value="ECO:0007669"/>
    <property type="project" value="UniProtKB-UniRule"/>
</dbReference>
<evidence type="ECO:0000256" key="6">
    <source>
        <dbReference type="ARBA" id="ARBA00022630"/>
    </source>
</evidence>
<gene>
    <name evidence="22" type="primary">nirB</name>
    <name evidence="22" type="ORF">GWK10_03720</name>
</gene>
<dbReference type="InterPro" id="IPR045854">
    <property type="entry name" value="NO2/SO3_Rdtase_4Fe4S_sf"/>
</dbReference>
<comment type="similarity">
    <text evidence="3">Belongs to the nitrite and sulfite reductase 4Fe-4S domain family.</text>
</comment>
<dbReference type="GO" id="GO:0050661">
    <property type="term" value="F:NADP binding"/>
    <property type="evidence" value="ECO:0007669"/>
    <property type="project" value="UniProtKB-UniRule"/>
</dbReference>
<evidence type="ECO:0000259" key="20">
    <source>
        <dbReference type="Pfam" id="PF07992"/>
    </source>
</evidence>
<dbReference type="Gene3D" id="3.30.413.10">
    <property type="entry name" value="Sulfite Reductase Hemoprotein, domain 1"/>
    <property type="match status" value="1"/>
</dbReference>
<dbReference type="PRINTS" id="PR00368">
    <property type="entry name" value="FADPNR"/>
</dbReference>
<organism evidence="22 23">
    <name type="scientific">Spongiivirga citrea</name>
    <dbReference type="NCBI Taxonomy" id="1481457"/>
    <lineage>
        <taxon>Bacteria</taxon>
        <taxon>Pseudomonadati</taxon>
        <taxon>Bacteroidota</taxon>
        <taxon>Flavobacteriia</taxon>
        <taxon>Flavobacteriales</taxon>
        <taxon>Flavobacteriaceae</taxon>
        <taxon>Spongiivirga</taxon>
    </lineage>
</organism>
<keyword evidence="13 15" id="KW-0534">Nitrate assimilation</keyword>
<evidence type="ECO:0000313" key="23">
    <source>
        <dbReference type="Proteomes" id="UP000474296"/>
    </source>
</evidence>
<feature type="domain" description="BFD-like [2Fe-2S]-binding" evidence="19">
    <location>
        <begin position="423"/>
        <end position="473"/>
    </location>
</feature>
<evidence type="ECO:0000256" key="4">
    <source>
        <dbReference type="ARBA" id="ARBA00022485"/>
    </source>
</evidence>
<keyword evidence="23" id="KW-1185">Reference proteome</keyword>
<evidence type="ECO:0000259" key="21">
    <source>
        <dbReference type="Pfam" id="PF18267"/>
    </source>
</evidence>
<evidence type="ECO:0000259" key="17">
    <source>
        <dbReference type="Pfam" id="PF01077"/>
    </source>
</evidence>
<feature type="domain" description="Nitrite/sulphite reductase 4Fe-4S" evidence="17">
    <location>
        <begin position="631"/>
        <end position="756"/>
    </location>
</feature>
<dbReference type="Pfam" id="PF07992">
    <property type="entry name" value="Pyr_redox_2"/>
    <property type="match status" value="1"/>
</dbReference>
<evidence type="ECO:0000256" key="9">
    <source>
        <dbReference type="ARBA" id="ARBA00022827"/>
    </source>
</evidence>
<feature type="domain" description="Nitrite/Sulfite reductase ferredoxin-like" evidence="18">
    <location>
        <begin position="559"/>
        <end position="620"/>
    </location>
</feature>
<comment type="cofactor">
    <cofactor evidence="14">
        <name>[2Fe-2S] cluster</name>
        <dbReference type="ChEBI" id="CHEBI:190135"/>
    </cofactor>
</comment>
<dbReference type="NCBIfam" id="NF011565">
    <property type="entry name" value="PRK14989.1"/>
    <property type="match status" value="1"/>
</dbReference>